<evidence type="ECO:0000256" key="1">
    <source>
        <dbReference type="SAM" id="Phobius"/>
    </source>
</evidence>
<dbReference type="AlphaFoldDB" id="A0A017HRD3"/>
<accession>A0A017HRD3</accession>
<feature type="chain" id="PRO_5001496227" description="Protein NnrT" evidence="2">
    <location>
        <begin position="18"/>
        <end position="57"/>
    </location>
</feature>
<evidence type="ECO:0000313" key="4">
    <source>
        <dbReference type="Proteomes" id="UP000019666"/>
    </source>
</evidence>
<keyword evidence="4" id="KW-1185">Reference proteome</keyword>
<keyword evidence="1" id="KW-0472">Membrane</keyword>
<sequence length="57" mass="6158">MKALILLLTLLPGAALAQAVELPAPPPYSSGDQFWFAVASVAMVVMLAAVHWLVRRR</sequence>
<dbReference type="HOGENOM" id="CLU_207853_1_0_5"/>
<gene>
    <name evidence="3" type="ORF">Rumeso_01681</name>
</gene>
<organism evidence="3 4">
    <name type="scientific">Rubellimicrobium mesophilum DSM 19309</name>
    <dbReference type="NCBI Taxonomy" id="442562"/>
    <lineage>
        <taxon>Bacteria</taxon>
        <taxon>Pseudomonadati</taxon>
        <taxon>Pseudomonadota</taxon>
        <taxon>Alphaproteobacteria</taxon>
        <taxon>Rhodobacterales</taxon>
        <taxon>Roseobacteraceae</taxon>
        <taxon>Rubellimicrobium</taxon>
    </lineage>
</organism>
<protein>
    <recommendedName>
        <fullName evidence="5">Protein NnrT</fullName>
    </recommendedName>
</protein>
<evidence type="ECO:0000256" key="2">
    <source>
        <dbReference type="SAM" id="SignalP"/>
    </source>
</evidence>
<name>A0A017HRD3_9RHOB</name>
<keyword evidence="2" id="KW-0732">Signal</keyword>
<evidence type="ECO:0000313" key="3">
    <source>
        <dbReference type="EMBL" id="EYD76723.1"/>
    </source>
</evidence>
<dbReference type="STRING" id="442562.Rumeso_01681"/>
<dbReference type="Proteomes" id="UP000019666">
    <property type="component" value="Unassembled WGS sequence"/>
</dbReference>
<reference evidence="3 4" key="1">
    <citation type="submission" date="2013-02" db="EMBL/GenBank/DDBJ databases">
        <authorList>
            <person name="Fiebig A."/>
            <person name="Goeker M."/>
            <person name="Klenk H.-P.P."/>
        </authorList>
    </citation>
    <scope>NUCLEOTIDE SEQUENCE [LARGE SCALE GENOMIC DNA]</scope>
    <source>
        <strain evidence="3 4">DSM 19309</strain>
    </source>
</reference>
<dbReference type="EMBL" id="AOSK01000041">
    <property type="protein sequence ID" value="EYD76723.1"/>
    <property type="molecule type" value="Genomic_DNA"/>
</dbReference>
<keyword evidence="1" id="KW-0812">Transmembrane</keyword>
<evidence type="ECO:0008006" key="5">
    <source>
        <dbReference type="Google" id="ProtNLM"/>
    </source>
</evidence>
<feature type="signal peptide" evidence="2">
    <location>
        <begin position="1"/>
        <end position="17"/>
    </location>
</feature>
<dbReference type="RefSeq" id="WP_037277220.1">
    <property type="nucleotide sequence ID" value="NZ_KK088521.1"/>
</dbReference>
<comment type="caution">
    <text evidence="3">The sequence shown here is derived from an EMBL/GenBank/DDBJ whole genome shotgun (WGS) entry which is preliminary data.</text>
</comment>
<proteinExistence type="predicted"/>
<keyword evidence="1" id="KW-1133">Transmembrane helix</keyword>
<feature type="transmembrane region" description="Helical" evidence="1">
    <location>
        <begin position="35"/>
        <end position="54"/>
    </location>
</feature>